<evidence type="ECO:0000256" key="7">
    <source>
        <dbReference type="ARBA" id="ARBA00035140"/>
    </source>
</evidence>
<evidence type="ECO:0000256" key="3">
    <source>
        <dbReference type="ARBA" id="ARBA00022946"/>
    </source>
</evidence>
<evidence type="ECO:0000256" key="1">
    <source>
        <dbReference type="ARBA" id="ARBA00004173"/>
    </source>
</evidence>
<evidence type="ECO:0000313" key="8">
    <source>
        <dbReference type="EMBL" id="KAI6648889.1"/>
    </source>
</evidence>
<keyword evidence="4 8" id="KW-0689">Ribosomal protein</keyword>
<sequence>MHRIFTSSITRYYSTNLVQLGQKELVGDLLRIPKSQLNPFVSSLPEEYTKFLAQCKDGHMLYTDKIQVLLDSISMDTEMHKRILITGPRGSGKSMTILNALLYSQQTEMLLLHFPSLFAFTHSNHVVERYESEMGTFYEQDEYVVNWLNYFLKLNPYIADKITTDPCHFGEEHMLKFTVDKGEDFNTVIKQAISSASFPSKVLGYILEQVLKIQNRPPVLIAMDGLNALFCRTDVRLEQYGPPLMPRDLTVMRTIYDLVFSPKYLGLLGSKDSIVAGVTNRGVLGVKGMRKDDKILTSREKSADFSKIFRPQALRESPKLNITQENSPHYPNGTSYRVVGIEGELRQMDRLADFEFGGGEGEATNTIALEKVFEQSKEWQLTLEVNAKTLYLHYKHLDEVAKDKIYNSNYIWKTDILLGDEGMSKVFNQTTPFKSIELENWNKGCVEIAMTEAVKDLWGRKDLDKHFIEEVYPLSSYGNPRLVYNLCRMVFEH</sequence>
<dbReference type="GO" id="GO:0005763">
    <property type="term" value="C:mitochondrial small ribosomal subunit"/>
    <property type="evidence" value="ECO:0007669"/>
    <property type="project" value="TreeGrafter"/>
</dbReference>
<reference evidence="8 9" key="1">
    <citation type="journal article" date="2023" name="BMC Biol.">
        <title>The compact genome of the sponge Oopsacas minuta (Hexactinellida) is lacking key metazoan core genes.</title>
        <authorList>
            <person name="Santini S."/>
            <person name="Schenkelaars Q."/>
            <person name="Jourda C."/>
            <person name="Duchesne M."/>
            <person name="Belahbib H."/>
            <person name="Rocher C."/>
            <person name="Selva M."/>
            <person name="Riesgo A."/>
            <person name="Vervoort M."/>
            <person name="Leys S.P."/>
            <person name="Kodjabachian L."/>
            <person name="Le Bivic A."/>
            <person name="Borchiellini C."/>
            <person name="Claverie J.M."/>
            <person name="Renard E."/>
        </authorList>
    </citation>
    <scope>NUCLEOTIDE SEQUENCE [LARGE SCALE GENOMIC DNA]</scope>
    <source>
        <strain evidence="8">SPO-2</strain>
    </source>
</reference>
<dbReference type="Proteomes" id="UP001165289">
    <property type="component" value="Unassembled WGS sequence"/>
</dbReference>
<dbReference type="EMBL" id="JAKMXF010000324">
    <property type="protein sequence ID" value="KAI6648889.1"/>
    <property type="molecule type" value="Genomic_DNA"/>
</dbReference>
<proteinExistence type="inferred from homology"/>
<accession>A0AAV7JK78</accession>
<organism evidence="8 9">
    <name type="scientific">Oopsacas minuta</name>
    <dbReference type="NCBI Taxonomy" id="111878"/>
    <lineage>
        <taxon>Eukaryota</taxon>
        <taxon>Metazoa</taxon>
        <taxon>Porifera</taxon>
        <taxon>Hexactinellida</taxon>
        <taxon>Hexasterophora</taxon>
        <taxon>Lyssacinosida</taxon>
        <taxon>Leucopsacidae</taxon>
        <taxon>Oopsacas</taxon>
    </lineage>
</organism>
<gene>
    <name evidence="8" type="ORF">LOD99_6962</name>
</gene>
<dbReference type="AlphaFoldDB" id="A0AAV7JK78"/>
<keyword evidence="6" id="KW-0687">Ribonucleoprotein</keyword>
<comment type="subcellular location">
    <subcellularLocation>
        <location evidence="1">Mitochondrion</location>
    </subcellularLocation>
</comment>
<evidence type="ECO:0000256" key="4">
    <source>
        <dbReference type="ARBA" id="ARBA00022980"/>
    </source>
</evidence>
<evidence type="ECO:0000256" key="5">
    <source>
        <dbReference type="ARBA" id="ARBA00023128"/>
    </source>
</evidence>
<keyword evidence="9" id="KW-1185">Reference proteome</keyword>
<dbReference type="InterPro" id="IPR019368">
    <property type="entry name" value="Ribosomal_mS29"/>
</dbReference>
<keyword evidence="5" id="KW-0496">Mitochondrion</keyword>
<dbReference type="GO" id="GO:0003735">
    <property type="term" value="F:structural constituent of ribosome"/>
    <property type="evidence" value="ECO:0007669"/>
    <property type="project" value="TreeGrafter"/>
</dbReference>
<dbReference type="Pfam" id="PF10236">
    <property type="entry name" value="DAP3"/>
    <property type="match status" value="1"/>
</dbReference>
<comment type="caution">
    <text evidence="8">The sequence shown here is derived from an EMBL/GenBank/DDBJ whole genome shotgun (WGS) entry which is preliminary data.</text>
</comment>
<name>A0AAV7JK78_9METZ</name>
<dbReference type="PANTHER" id="PTHR12810">
    <property type="entry name" value="MITOCHONDRIAL 28S RIBOSOMAL PROTEIN S29"/>
    <property type="match status" value="1"/>
</dbReference>
<protein>
    <recommendedName>
        <fullName evidence="7">Small ribosomal subunit protein mS29</fullName>
    </recommendedName>
</protein>
<evidence type="ECO:0000256" key="6">
    <source>
        <dbReference type="ARBA" id="ARBA00023274"/>
    </source>
</evidence>
<evidence type="ECO:0000313" key="9">
    <source>
        <dbReference type="Proteomes" id="UP001165289"/>
    </source>
</evidence>
<keyword evidence="3" id="KW-0809">Transit peptide</keyword>
<evidence type="ECO:0000256" key="2">
    <source>
        <dbReference type="ARBA" id="ARBA00009863"/>
    </source>
</evidence>
<dbReference type="PANTHER" id="PTHR12810:SF0">
    <property type="entry name" value="SMALL RIBOSOMAL SUBUNIT PROTEIN MS29"/>
    <property type="match status" value="1"/>
</dbReference>
<comment type="similarity">
    <text evidence="2">Belongs to the mitochondrion-specific ribosomal protein mS29 family.</text>
</comment>